<protein>
    <submittedName>
        <fullName evidence="1">Uncharacterized protein</fullName>
    </submittedName>
</protein>
<dbReference type="AlphaFoldDB" id="A0A550BW97"/>
<sequence length="255" mass="29364">MKFFTSDIRPASLFPDLQIAYFIYGSNHWLFSYCLCLSDHRNLEADARLRNALIQPFKNLLDSLEPYFLRMADTWSAFVEVCDAYRAALPPLLDVDTLETHLKRIQRGYEAVLLRIDDLSLAGARTRDSLRAFDDSITHYLANAPIINRLTRCLDLDCYRNDTGADYLRNVISQIQPFDRDSEFIVSMKSAVSDAIKSLPVTLVKMRALEVVDRTSVSDDIGFTRSMVTIWVGKDKRRANMVKTYDKEIHEGNRY</sequence>
<organism evidence="1 2">
    <name type="scientific">Schizophyllum amplum</name>
    <dbReference type="NCBI Taxonomy" id="97359"/>
    <lineage>
        <taxon>Eukaryota</taxon>
        <taxon>Fungi</taxon>
        <taxon>Dikarya</taxon>
        <taxon>Basidiomycota</taxon>
        <taxon>Agaricomycotina</taxon>
        <taxon>Agaricomycetes</taxon>
        <taxon>Agaricomycetidae</taxon>
        <taxon>Agaricales</taxon>
        <taxon>Schizophyllaceae</taxon>
        <taxon>Schizophyllum</taxon>
    </lineage>
</organism>
<evidence type="ECO:0000313" key="2">
    <source>
        <dbReference type="Proteomes" id="UP000320762"/>
    </source>
</evidence>
<reference evidence="1 2" key="1">
    <citation type="journal article" date="2019" name="New Phytol.">
        <title>Comparative genomics reveals unique wood-decay strategies and fruiting body development in the Schizophyllaceae.</title>
        <authorList>
            <person name="Almasi E."/>
            <person name="Sahu N."/>
            <person name="Krizsan K."/>
            <person name="Balint B."/>
            <person name="Kovacs G.M."/>
            <person name="Kiss B."/>
            <person name="Cseklye J."/>
            <person name="Drula E."/>
            <person name="Henrissat B."/>
            <person name="Nagy I."/>
            <person name="Chovatia M."/>
            <person name="Adam C."/>
            <person name="LaButti K."/>
            <person name="Lipzen A."/>
            <person name="Riley R."/>
            <person name="Grigoriev I.V."/>
            <person name="Nagy L.G."/>
        </authorList>
    </citation>
    <scope>NUCLEOTIDE SEQUENCE [LARGE SCALE GENOMIC DNA]</scope>
    <source>
        <strain evidence="1 2">NL-1724</strain>
    </source>
</reference>
<name>A0A550BW97_9AGAR</name>
<proteinExistence type="predicted"/>
<gene>
    <name evidence="1" type="ORF">BD626DRAFT_517573</name>
</gene>
<keyword evidence="2" id="KW-1185">Reference proteome</keyword>
<accession>A0A550BW97</accession>
<comment type="caution">
    <text evidence="1">The sequence shown here is derived from an EMBL/GenBank/DDBJ whole genome shotgun (WGS) entry which is preliminary data.</text>
</comment>
<dbReference type="Proteomes" id="UP000320762">
    <property type="component" value="Unassembled WGS sequence"/>
</dbReference>
<evidence type="ECO:0000313" key="1">
    <source>
        <dbReference type="EMBL" id="TRM56830.1"/>
    </source>
</evidence>
<dbReference type="EMBL" id="VDMD01000058">
    <property type="protein sequence ID" value="TRM56830.1"/>
    <property type="molecule type" value="Genomic_DNA"/>
</dbReference>